<reference evidence="3 4" key="1">
    <citation type="submission" date="2015-12" db="EMBL/GenBank/DDBJ databases">
        <title>Draft genome sequence of Moniliophthora roreri, the causal agent of frosty pod rot of cacao.</title>
        <authorList>
            <person name="Aime M.C."/>
            <person name="Diaz-Valderrama J.R."/>
            <person name="Kijpornyongpan T."/>
            <person name="Phillips-Mora W."/>
        </authorList>
    </citation>
    <scope>NUCLEOTIDE SEQUENCE [LARGE SCALE GENOMIC DNA]</scope>
    <source>
        <strain evidence="3 4">MCA 2952</strain>
    </source>
</reference>
<evidence type="ECO:0000313" key="4">
    <source>
        <dbReference type="Proteomes" id="UP000054988"/>
    </source>
</evidence>
<protein>
    <submittedName>
        <fullName evidence="3">Uncharacterized protein</fullName>
    </submittedName>
</protein>
<keyword evidence="1" id="KW-0175">Coiled coil</keyword>
<evidence type="ECO:0000256" key="1">
    <source>
        <dbReference type="SAM" id="Coils"/>
    </source>
</evidence>
<comment type="caution">
    <text evidence="3">The sequence shown here is derived from an EMBL/GenBank/DDBJ whole genome shotgun (WGS) entry which is preliminary data.</text>
</comment>
<feature type="region of interest" description="Disordered" evidence="2">
    <location>
        <begin position="263"/>
        <end position="301"/>
    </location>
</feature>
<dbReference type="Proteomes" id="UP000054988">
    <property type="component" value="Unassembled WGS sequence"/>
</dbReference>
<organism evidence="3 4">
    <name type="scientific">Moniliophthora roreri</name>
    <name type="common">Frosty pod rot fungus</name>
    <name type="synonym">Monilia roreri</name>
    <dbReference type="NCBI Taxonomy" id="221103"/>
    <lineage>
        <taxon>Eukaryota</taxon>
        <taxon>Fungi</taxon>
        <taxon>Dikarya</taxon>
        <taxon>Basidiomycota</taxon>
        <taxon>Agaricomycotina</taxon>
        <taxon>Agaricomycetes</taxon>
        <taxon>Agaricomycetidae</taxon>
        <taxon>Agaricales</taxon>
        <taxon>Marasmiineae</taxon>
        <taxon>Marasmiaceae</taxon>
        <taxon>Moniliophthora</taxon>
    </lineage>
</organism>
<proteinExistence type="predicted"/>
<accession>A0A0W0EXZ9</accession>
<dbReference type="EMBL" id="LATX01002457">
    <property type="protein sequence ID" value="KTB28944.1"/>
    <property type="molecule type" value="Genomic_DNA"/>
</dbReference>
<name>A0A0W0EXZ9_MONRR</name>
<dbReference type="AlphaFoldDB" id="A0A0W0EXZ9"/>
<sequence length="301" mass="34967">MIMTTHSKIAGLFPPDIFFNVLLFVGVKDRDLLFLWTTCREVSRDFKNAVERVFIIKHLNKTFLKMDGGWDYSEKFGKLSLNTEFQFSHINPSDRTRAIFRIEDGCRDEVKPILAKRLKMLGNPVHTPKIVIQIRRTANDTMIPDFEPDWDKLELRLNWIGMYSELFREEKEHVKRLKTFVEESKQKADEMREKMASGELDMMASIEWAVNAFAGGFHNSKKTIRTERIKRNVRKVSNGEYDDWDDPDNAGYQRLKDMTFAISLEQFSDDEEEGKDKKSVDSDAGEEDEGGSDGNGQEDEE</sequence>
<dbReference type="eggNOG" id="ENOG502SSJX">
    <property type="taxonomic scope" value="Eukaryota"/>
</dbReference>
<evidence type="ECO:0000313" key="3">
    <source>
        <dbReference type="EMBL" id="KTB28944.1"/>
    </source>
</evidence>
<evidence type="ECO:0000256" key="2">
    <source>
        <dbReference type="SAM" id="MobiDB-lite"/>
    </source>
</evidence>
<feature type="compositionally biased region" description="Acidic residues" evidence="2">
    <location>
        <begin position="283"/>
        <end position="301"/>
    </location>
</feature>
<feature type="coiled-coil region" evidence="1">
    <location>
        <begin position="174"/>
        <end position="201"/>
    </location>
</feature>
<gene>
    <name evidence="3" type="ORF">WG66_18388</name>
</gene>